<dbReference type="AlphaFoldDB" id="A0A2A3YP48"/>
<dbReference type="InterPro" id="IPR027417">
    <property type="entry name" value="P-loop_NTPase"/>
</dbReference>
<dbReference type="EMBL" id="NRGQ01000027">
    <property type="protein sequence ID" value="PCC41542.1"/>
    <property type="molecule type" value="Genomic_DNA"/>
</dbReference>
<evidence type="ECO:0000313" key="1">
    <source>
        <dbReference type="EMBL" id="PCC41542.1"/>
    </source>
</evidence>
<dbReference type="SUPFAM" id="SSF52540">
    <property type="entry name" value="P-loop containing nucleoside triphosphate hydrolases"/>
    <property type="match status" value="1"/>
</dbReference>
<protein>
    <recommendedName>
        <fullName evidence="3">ATP-binding protein</fullName>
    </recommendedName>
</protein>
<evidence type="ECO:0000313" key="2">
    <source>
        <dbReference type="Proteomes" id="UP000218620"/>
    </source>
</evidence>
<accession>A0A2A3YP48</accession>
<comment type="caution">
    <text evidence="1">The sequence shown here is derived from an EMBL/GenBank/DDBJ whole genome shotgun (WGS) entry which is preliminary data.</text>
</comment>
<dbReference type="Proteomes" id="UP000218620">
    <property type="component" value="Unassembled WGS sequence"/>
</dbReference>
<proteinExistence type="predicted"/>
<sequence length="237" mass="26407">MQGVLRQLAKSDTSLVLMLDEIEYLTPSDRIDISEGEMTSISQFLGALRSLVQENDNFTFILSGLTSAIVENGRLFGRPNPLFSWAKTHFLAPFDRTEADELATSVGSRMGIQIDDGALQAFFEATGGHAFLYRNLASSVVQELPVDVFQRRISRSDVLYALDDWKRTVAGNISEMISHVRRYYPVEAIMLDLLFEAPADFGDIAKEQPLELQHLLSLGLVEKSESGYQPTTVLSLL</sequence>
<gene>
    <name evidence="1" type="ORF">CIK65_16700</name>
</gene>
<name>A0A2A3YP48_BREAU</name>
<evidence type="ECO:0008006" key="3">
    <source>
        <dbReference type="Google" id="ProtNLM"/>
    </source>
</evidence>
<organism evidence="1 2">
    <name type="scientific">Brevibacterium aurantiacum</name>
    <dbReference type="NCBI Taxonomy" id="273384"/>
    <lineage>
        <taxon>Bacteria</taxon>
        <taxon>Bacillati</taxon>
        <taxon>Actinomycetota</taxon>
        <taxon>Actinomycetes</taxon>
        <taxon>Micrococcales</taxon>
        <taxon>Brevibacteriaceae</taxon>
        <taxon>Brevibacterium</taxon>
    </lineage>
</organism>
<dbReference type="Gene3D" id="3.40.50.300">
    <property type="entry name" value="P-loop containing nucleotide triphosphate hydrolases"/>
    <property type="match status" value="1"/>
</dbReference>
<reference evidence="1 2" key="1">
    <citation type="journal article" date="2017" name="Elife">
        <title>Extensive horizontal gene transfer in cheese-associated bacteria.</title>
        <authorList>
            <person name="Bonham K.S."/>
            <person name="Wolfe B.E."/>
            <person name="Dutton R.J."/>
        </authorList>
    </citation>
    <scope>NUCLEOTIDE SEQUENCE [LARGE SCALE GENOMIC DNA]</scope>
    <source>
        <strain evidence="1 2">962_8</strain>
    </source>
</reference>